<keyword evidence="1" id="KW-0812">Transmembrane</keyword>
<keyword evidence="1" id="KW-1133">Transmembrane helix</keyword>
<feature type="domain" description="Protein kinase" evidence="2">
    <location>
        <begin position="23"/>
        <end position="302"/>
    </location>
</feature>
<evidence type="ECO:0000256" key="1">
    <source>
        <dbReference type="SAM" id="Phobius"/>
    </source>
</evidence>
<dbReference type="SMART" id="SM00220">
    <property type="entry name" value="S_TKc"/>
    <property type="match status" value="1"/>
</dbReference>
<gene>
    <name evidence="3" type="ORF">IW967_01770</name>
</gene>
<dbReference type="InterPro" id="IPR000719">
    <property type="entry name" value="Prot_kinase_dom"/>
</dbReference>
<sequence length="302" mass="33161">MTGPARPLAPGTWVEGKWTHRRWRIRGVLGTGANGIVYAVERDDGLPGAMKVCETAGQVAFEWSLLNLVRGPGSPFPAPQQIDDSNRAGARFFYVMERISGKPLDKVWPALAPATRKQVMIRIVEGLAKLHATGHAFCDVKPQNVLVQEASGEVRFVDPGGVTPFGKAVRQFTPTTDGAFFGLCDRRAGAAYDVFAVALMAVSLDAPSPANLYDLPPEKRREWLQRAVADQVDGAWRPVWNRVLRREIRDADALRAAIAEVRVKVEQARAGQRDWTAAFMWASVASAVITTACAWALYLRIL</sequence>
<name>A0ABS0EZY1_9BACL</name>
<dbReference type="RefSeq" id="WP_195866929.1">
    <property type="nucleotide sequence ID" value="NZ_JADPKZ010000023.1"/>
</dbReference>
<feature type="transmembrane region" description="Helical" evidence="1">
    <location>
        <begin position="278"/>
        <end position="299"/>
    </location>
</feature>
<keyword evidence="1" id="KW-0472">Membrane</keyword>
<dbReference type="Pfam" id="PF00069">
    <property type="entry name" value="Pkinase"/>
    <property type="match status" value="1"/>
</dbReference>
<evidence type="ECO:0000313" key="4">
    <source>
        <dbReference type="Proteomes" id="UP000642910"/>
    </source>
</evidence>
<protein>
    <submittedName>
        <fullName evidence="3">Phosphotransferase</fullName>
    </submittedName>
</protein>
<organism evidence="3 4">
    <name type="scientific">Alicyclobacillus mali</name>
    <name type="common">ex Roth et al. 2021</name>
    <dbReference type="NCBI Taxonomy" id="1123961"/>
    <lineage>
        <taxon>Bacteria</taxon>
        <taxon>Bacillati</taxon>
        <taxon>Bacillota</taxon>
        <taxon>Bacilli</taxon>
        <taxon>Bacillales</taxon>
        <taxon>Alicyclobacillaceae</taxon>
        <taxon>Alicyclobacillus</taxon>
    </lineage>
</organism>
<proteinExistence type="predicted"/>
<reference evidence="3 4" key="1">
    <citation type="submission" date="2020-11" db="EMBL/GenBank/DDBJ databases">
        <title>Genomic insight of Alicyclobacillus mali FL 18 reveals a new arsenic-resistant strain, with potential in environmental biotechnology.</title>
        <authorList>
            <person name="Fiorentino G."/>
            <person name="Gallo G."/>
            <person name="Aulitto M."/>
        </authorList>
    </citation>
    <scope>NUCLEOTIDE SEQUENCE [LARGE SCALE GENOMIC DNA]</scope>
    <source>
        <strain evidence="3 4">FL 18</strain>
    </source>
</reference>
<dbReference type="SUPFAM" id="SSF56112">
    <property type="entry name" value="Protein kinase-like (PK-like)"/>
    <property type="match status" value="1"/>
</dbReference>
<dbReference type="PROSITE" id="PS50011">
    <property type="entry name" value="PROTEIN_KINASE_DOM"/>
    <property type="match status" value="1"/>
</dbReference>
<dbReference type="Gene3D" id="1.10.510.10">
    <property type="entry name" value="Transferase(Phosphotransferase) domain 1"/>
    <property type="match status" value="1"/>
</dbReference>
<comment type="caution">
    <text evidence="3">The sequence shown here is derived from an EMBL/GenBank/DDBJ whole genome shotgun (WGS) entry which is preliminary data.</text>
</comment>
<evidence type="ECO:0000259" key="2">
    <source>
        <dbReference type="PROSITE" id="PS50011"/>
    </source>
</evidence>
<dbReference type="EMBL" id="JADPKZ010000023">
    <property type="protein sequence ID" value="MBF8376604.1"/>
    <property type="molecule type" value="Genomic_DNA"/>
</dbReference>
<dbReference type="Proteomes" id="UP000642910">
    <property type="component" value="Unassembled WGS sequence"/>
</dbReference>
<keyword evidence="4" id="KW-1185">Reference proteome</keyword>
<accession>A0ABS0EZY1</accession>
<dbReference type="InterPro" id="IPR011009">
    <property type="entry name" value="Kinase-like_dom_sf"/>
</dbReference>
<evidence type="ECO:0000313" key="3">
    <source>
        <dbReference type="EMBL" id="MBF8376604.1"/>
    </source>
</evidence>